<gene>
    <name evidence="1" type="ORF">L227DRAFT_654303</name>
</gene>
<keyword evidence="2" id="KW-1185">Reference proteome</keyword>
<name>A0A5C2S7W5_9APHY</name>
<dbReference type="AlphaFoldDB" id="A0A5C2S7W5"/>
<accession>A0A5C2S7W5</accession>
<dbReference type="InterPro" id="IPR032675">
    <property type="entry name" value="LRR_dom_sf"/>
</dbReference>
<dbReference type="EMBL" id="ML122271">
    <property type="protein sequence ID" value="RPD59317.1"/>
    <property type="molecule type" value="Genomic_DNA"/>
</dbReference>
<dbReference type="Proteomes" id="UP000313359">
    <property type="component" value="Unassembled WGS sequence"/>
</dbReference>
<protein>
    <submittedName>
        <fullName evidence="1">Uncharacterized protein</fullName>
    </submittedName>
</protein>
<dbReference type="STRING" id="1328759.A0A5C2S7W5"/>
<evidence type="ECO:0000313" key="2">
    <source>
        <dbReference type="Proteomes" id="UP000313359"/>
    </source>
</evidence>
<dbReference type="OrthoDB" id="2748248at2759"/>
<dbReference type="Gene3D" id="3.80.10.10">
    <property type="entry name" value="Ribonuclease Inhibitor"/>
    <property type="match status" value="1"/>
</dbReference>
<dbReference type="SUPFAM" id="SSF52047">
    <property type="entry name" value="RNI-like"/>
    <property type="match status" value="1"/>
</dbReference>
<dbReference type="Gene3D" id="1.20.1280.50">
    <property type="match status" value="1"/>
</dbReference>
<reference evidence="1" key="1">
    <citation type="journal article" date="2018" name="Genome Biol. Evol.">
        <title>Genomics and development of Lentinus tigrinus, a white-rot wood-decaying mushroom with dimorphic fruiting bodies.</title>
        <authorList>
            <person name="Wu B."/>
            <person name="Xu Z."/>
            <person name="Knudson A."/>
            <person name="Carlson A."/>
            <person name="Chen N."/>
            <person name="Kovaka S."/>
            <person name="LaButti K."/>
            <person name="Lipzen A."/>
            <person name="Pennachio C."/>
            <person name="Riley R."/>
            <person name="Schakwitz W."/>
            <person name="Umezawa K."/>
            <person name="Ohm R.A."/>
            <person name="Grigoriev I.V."/>
            <person name="Nagy L.G."/>
            <person name="Gibbons J."/>
            <person name="Hibbett D."/>
        </authorList>
    </citation>
    <scope>NUCLEOTIDE SEQUENCE [LARGE SCALE GENOMIC DNA]</scope>
    <source>
        <strain evidence="1">ALCF2SS1-6</strain>
    </source>
</reference>
<proteinExistence type="predicted"/>
<organism evidence="1 2">
    <name type="scientific">Lentinus tigrinus ALCF2SS1-6</name>
    <dbReference type="NCBI Taxonomy" id="1328759"/>
    <lineage>
        <taxon>Eukaryota</taxon>
        <taxon>Fungi</taxon>
        <taxon>Dikarya</taxon>
        <taxon>Basidiomycota</taxon>
        <taxon>Agaricomycotina</taxon>
        <taxon>Agaricomycetes</taxon>
        <taxon>Polyporales</taxon>
        <taxon>Polyporaceae</taxon>
        <taxon>Lentinus</taxon>
    </lineage>
</organism>
<sequence length="620" mass="69568">MSDLEPSYSLESSYSTYLATDSTSTIPMLDIQLSADDQAVMRLLSPEALAGWTSARIEENMPVDRIRTLKSLKNSLALINRKLPPEILMEIFVHITSHSIPICGSPARWFVILHVCRLWRSLVFRTPACWAAVAEAELWNGFQVIRRDSSISRRAKLFLTLSRQTPLTLTLGGLPAHVSQIVTPHINHISYLALRVREHKELALLLSAGMPLLQELRVAHYYVNKHDHYQEVLVTDVTRLPRLRSLWFPASFISLSGLARLAGQLKQLVACTCECASCMANPPTLQGLLDVLKDCSSLEGLIMEDVLYGQPSATWDRPLSLPALRELEMLRNFLSSLAAILPHFAIPKYCKVCLIDSGAPCLREVLPEDIHSFHPIALADTVEFQFYEHDGATVKTYGGGFNFLHTIVYNVDAAAAFTFFSGISPPLNNITKLILRTPPSLMDVTDVDKAALRTLLDSLPLIYHLDATSYNGHSDYLSLLGETSSAGGCLCPRLEDLTVRFQWRFFPLQWYADKDIQLPYDSEEPPRPPSRTGPEALKILCDGAVQVLEQRGHAVSLKTLRIAVYSEAYEKHISEMERWNESTRGETERLQMRVGHVVDNIAVEYAGEYFFTGISRSMRI</sequence>
<evidence type="ECO:0000313" key="1">
    <source>
        <dbReference type="EMBL" id="RPD59317.1"/>
    </source>
</evidence>